<keyword evidence="1" id="KW-0472">Membrane</keyword>
<proteinExistence type="predicted"/>
<keyword evidence="1" id="KW-0812">Transmembrane</keyword>
<feature type="transmembrane region" description="Helical" evidence="1">
    <location>
        <begin position="87"/>
        <end position="105"/>
    </location>
</feature>
<dbReference type="EMBL" id="CACRZD030000004">
    <property type="protein sequence ID" value="CAA6658039.1"/>
    <property type="molecule type" value="Genomic_DNA"/>
</dbReference>
<dbReference type="PANTHER" id="PTHR33287">
    <property type="entry name" value="OS03G0453550 PROTEIN"/>
    <property type="match status" value="1"/>
</dbReference>
<name>A0A7I8IJI0_SPIIN</name>
<reference evidence="2 3" key="1">
    <citation type="submission" date="2019-12" db="EMBL/GenBank/DDBJ databases">
        <authorList>
            <person name="Scholz U."/>
            <person name="Mascher M."/>
            <person name="Fiebig A."/>
        </authorList>
    </citation>
    <scope>NUCLEOTIDE SEQUENCE</scope>
</reference>
<dbReference type="EMBL" id="LR743591">
    <property type="protein sequence ID" value="CAA2618322.1"/>
    <property type="molecule type" value="Genomic_DNA"/>
</dbReference>
<dbReference type="Proteomes" id="UP001189122">
    <property type="component" value="Unassembled WGS sequence"/>
</dbReference>
<keyword evidence="1" id="KW-1133">Transmembrane helix</keyword>
<evidence type="ECO:0000313" key="2">
    <source>
        <dbReference type="EMBL" id="CAA2618322.1"/>
    </source>
</evidence>
<accession>A0A7I8IJI0</accession>
<evidence type="ECO:0000256" key="1">
    <source>
        <dbReference type="SAM" id="Phobius"/>
    </source>
</evidence>
<protein>
    <submittedName>
        <fullName evidence="2">Uncharacterized protein</fullName>
    </submittedName>
</protein>
<sequence>MSNQGKKDHHPLHQIAESATHKLLLKQWLKEEELIARRVALREARLDGLRGEIAFLCCAFFVFHSTALVVLFPAAAGGGGSAACRRSWIPCVVSLACSMAMVWAIRYKSAAEKQAESLLQREEEDGRLLKRCVEELKRKGVEFDLLKEVDALRRAKSLRVEAAGGGVGRWSGRDFTIMFFVAASGGVLVLTRLVLCR</sequence>
<gene>
    <name evidence="2" type="ORF">SI7747_04004489</name>
</gene>
<dbReference type="PANTHER" id="PTHR33287:SF11">
    <property type="entry name" value="OS03G0778400 PROTEIN"/>
    <property type="match status" value="1"/>
</dbReference>
<feature type="transmembrane region" description="Helical" evidence="1">
    <location>
        <begin position="175"/>
        <end position="195"/>
    </location>
</feature>
<evidence type="ECO:0000313" key="3">
    <source>
        <dbReference type="Proteomes" id="UP001189122"/>
    </source>
</evidence>
<dbReference type="AlphaFoldDB" id="A0A7I8IJI0"/>
<keyword evidence="3" id="KW-1185">Reference proteome</keyword>
<feature type="transmembrane region" description="Helical" evidence="1">
    <location>
        <begin position="53"/>
        <end position="75"/>
    </location>
</feature>
<organism evidence="2">
    <name type="scientific">Spirodela intermedia</name>
    <name type="common">Intermediate duckweed</name>
    <dbReference type="NCBI Taxonomy" id="51605"/>
    <lineage>
        <taxon>Eukaryota</taxon>
        <taxon>Viridiplantae</taxon>
        <taxon>Streptophyta</taxon>
        <taxon>Embryophyta</taxon>
        <taxon>Tracheophyta</taxon>
        <taxon>Spermatophyta</taxon>
        <taxon>Magnoliopsida</taxon>
        <taxon>Liliopsida</taxon>
        <taxon>Araceae</taxon>
        <taxon>Lemnoideae</taxon>
        <taxon>Spirodela</taxon>
    </lineage>
</organism>